<reference evidence="9" key="1">
    <citation type="submission" date="2020-11" db="EMBL/GenBank/DDBJ databases">
        <title>Isolation and identification of active actinomycetes.</title>
        <authorList>
            <person name="Sun X."/>
        </authorList>
    </citation>
    <scope>NUCLEOTIDE SEQUENCE</scope>
    <source>
        <strain evidence="9">NEAU-A11</strain>
    </source>
</reference>
<evidence type="ECO:0000256" key="6">
    <source>
        <dbReference type="ARBA" id="ARBA00023136"/>
    </source>
</evidence>
<dbReference type="PANTHER" id="PTHR42718">
    <property type="entry name" value="MAJOR FACILITATOR SUPERFAMILY MULTIDRUG TRANSPORTER MFSC"/>
    <property type="match status" value="1"/>
</dbReference>
<dbReference type="Proteomes" id="UP000598146">
    <property type="component" value="Unassembled WGS sequence"/>
</dbReference>
<dbReference type="CDD" id="cd17321">
    <property type="entry name" value="MFS_MMR_MDR_like"/>
    <property type="match status" value="1"/>
</dbReference>
<sequence length="477" mass="49249">MTSERIAPGLRQALIAFALAQFICSFAGSNMNVMITDISQDLDTTVQGVQLAITLFLLVMAALMIPGGKLTDLLGRKWCLIAGLILFGSGALLSAFAPGLGVLIIGYSILEGVGTALLIPPVYILTTLLFRDLGSRAKAFGLISAMGGVGAVAGPLIGGLVASAIHWRAAFVLQAVIVLVIVLLARRAVRDPLPADRTMPFDVLGAVLSAAGLILIVMGILVSDDNVWAFVGLVLAGVLMLVWFFATVRAKERTGGEPLLSTVLFRNRTSNLGLITQNMQWLMVMGSSFVVSTYLQVVRGYNAIETGAVFTATTVGVLISSLAAGRMARRRPQRTLIIAGFVVTISGIALLLLLGGTGDGVWAMLPGLFVIGLGLGGMLTPSVNVVQSSFGEDLQGEISGLSRSVSNLGSSLGAALTGTILVAQVDGSHPGRAYVWAMIAVAGAGVIGLIAAAYLPRGGFTPASDTQSAPAGGSRST</sequence>
<evidence type="ECO:0000313" key="9">
    <source>
        <dbReference type="EMBL" id="MBG0567170.1"/>
    </source>
</evidence>
<gene>
    <name evidence="9" type="ORF">I4J89_37560</name>
</gene>
<comment type="caution">
    <text evidence="9">The sequence shown here is derived from an EMBL/GenBank/DDBJ whole genome shotgun (WGS) entry which is preliminary data.</text>
</comment>
<feature type="transmembrane region" description="Helical" evidence="7">
    <location>
        <begin position="142"/>
        <end position="165"/>
    </location>
</feature>
<evidence type="ECO:0000256" key="7">
    <source>
        <dbReference type="SAM" id="Phobius"/>
    </source>
</evidence>
<keyword evidence="6 7" id="KW-0472">Membrane</keyword>
<dbReference type="PROSITE" id="PS50850">
    <property type="entry name" value="MFS"/>
    <property type="match status" value="1"/>
</dbReference>
<dbReference type="AlphaFoldDB" id="A0A931CC25"/>
<evidence type="ECO:0000313" key="10">
    <source>
        <dbReference type="Proteomes" id="UP000598146"/>
    </source>
</evidence>
<accession>A0A931CC25</accession>
<dbReference type="Pfam" id="PF07690">
    <property type="entry name" value="MFS_1"/>
    <property type="match status" value="2"/>
</dbReference>
<dbReference type="Gene3D" id="1.20.1250.20">
    <property type="entry name" value="MFS general substrate transporter like domains"/>
    <property type="match status" value="2"/>
</dbReference>
<feature type="transmembrane region" description="Helical" evidence="7">
    <location>
        <begin position="278"/>
        <end position="297"/>
    </location>
</feature>
<dbReference type="PRINTS" id="PR01036">
    <property type="entry name" value="TCRTETB"/>
</dbReference>
<feature type="transmembrane region" description="Helical" evidence="7">
    <location>
        <begin position="78"/>
        <end position="98"/>
    </location>
</feature>
<keyword evidence="4 7" id="KW-0812">Transmembrane</keyword>
<protein>
    <submittedName>
        <fullName evidence="9">MFS transporter</fullName>
    </submittedName>
</protein>
<dbReference type="PANTHER" id="PTHR42718:SF46">
    <property type="entry name" value="BLR6921 PROTEIN"/>
    <property type="match status" value="1"/>
</dbReference>
<feature type="transmembrane region" description="Helical" evidence="7">
    <location>
        <begin position="227"/>
        <end position="246"/>
    </location>
</feature>
<feature type="transmembrane region" description="Helical" evidence="7">
    <location>
        <begin position="12"/>
        <end position="35"/>
    </location>
</feature>
<feature type="transmembrane region" description="Helical" evidence="7">
    <location>
        <begin position="201"/>
        <end position="221"/>
    </location>
</feature>
<evidence type="ECO:0000256" key="2">
    <source>
        <dbReference type="ARBA" id="ARBA00022448"/>
    </source>
</evidence>
<comment type="subcellular location">
    <subcellularLocation>
        <location evidence="1">Cell membrane</location>
        <topology evidence="1">Multi-pass membrane protein</topology>
    </subcellularLocation>
</comment>
<organism evidence="9 10">
    <name type="scientific">Actinoplanes aureus</name>
    <dbReference type="NCBI Taxonomy" id="2792083"/>
    <lineage>
        <taxon>Bacteria</taxon>
        <taxon>Bacillati</taxon>
        <taxon>Actinomycetota</taxon>
        <taxon>Actinomycetes</taxon>
        <taxon>Micromonosporales</taxon>
        <taxon>Micromonosporaceae</taxon>
        <taxon>Actinoplanes</taxon>
    </lineage>
</organism>
<feature type="transmembrane region" description="Helical" evidence="7">
    <location>
        <begin position="435"/>
        <end position="455"/>
    </location>
</feature>
<dbReference type="EMBL" id="JADQTO010000025">
    <property type="protein sequence ID" value="MBG0567170.1"/>
    <property type="molecule type" value="Genomic_DNA"/>
</dbReference>
<evidence type="ECO:0000256" key="1">
    <source>
        <dbReference type="ARBA" id="ARBA00004651"/>
    </source>
</evidence>
<feature type="domain" description="Major facilitator superfamily (MFS) profile" evidence="8">
    <location>
        <begin position="13"/>
        <end position="460"/>
    </location>
</feature>
<dbReference type="GO" id="GO:0005886">
    <property type="term" value="C:plasma membrane"/>
    <property type="evidence" value="ECO:0007669"/>
    <property type="project" value="UniProtKB-SubCell"/>
</dbReference>
<feature type="transmembrane region" description="Helical" evidence="7">
    <location>
        <begin position="404"/>
        <end position="423"/>
    </location>
</feature>
<evidence type="ECO:0000256" key="3">
    <source>
        <dbReference type="ARBA" id="ARBA00022475"/>
    </source>
</evidence>
<dbReference type="RefSeq" id="WP_196418941.1">
    <property type="nucleotide sequence ID" value="NZ_JADQTO010000025.1"/>
</dbReference>
<dbReference type="InterPro" id="IPR020846">
    <property type="entry name" value="MFS_dom"/>
</dbReference>
<proteinExistence type="predicted"/>
<dbReference type="GO" id="GO:0022857">
    <property type="term" value="F:transmembrane transporter activity"/>
    <property type="evidence" value="ECO:0007669"/>
    <property type="project" value="InterPro"/>
</dbReference>
<keyword evidence="2" id="KW-0813">Transport</keyword>
<name>A0A931CC25_9ACTN</name>
<feature type="transmembrane region" description="Helical" evidence="7">
    <location>
        <begin position="361"/>
        <end position="383"/>
    </location>
</feature>
<dbReference type="SUPFAM" id="SSF103473">
    <property type="entry name" value="MFS general substrate transporter"/>
    <property type="match status" value="1"/>
</dbReference>
<evidence type="ECO:0000256" key="5">
    <source>
        <dbReference type="ARBA" id="ARBA00022989"/>
    </source>
</evidence>
<feature type="transmembrane region" description="Helical" evidence="7">
    <location>
        <begin position="104"/>
        <end position="130"/>
    </location>
</feature>
<keyword evidence="5 7" id="KW-1133">Transmembrane helix</keyword>
<keyword evidence="10" id="KW-1185">Reference proteome</keyword>
<dbReference type="InterPro" id="IPR036259">
    <property type="entry name" value="MFS_trans_sf"/>
</dbReference>
<feature type="transmembrane region" description="Helical" evidence="7">
    <location>
        <begin position="171"/>
        <end position="189"/>
    </location>
</feature>
<evidence type="ECO:0000259" key="8">
    <source>
        <dbReference type="PROSITE" id="PS50850"/>
    </source>
</evidence>
<feature type="transmembrane region" description="Helical" evidence="7">
    <location>
        <begin position="47"/>
        <end position="66"/>
    </location>
</feature>
<dbReference type="InterPro" id="IPR011701">
    <property type="entry name" value="MFS"/>
</dbReference>
<feature type="transmembrane region" description="Helical" evidence="7">
    <location>
        <begin position="336"/>
        <end position="355"/>
    </location>
</feature>
<keyword evidence="3" id="KW-1003">Cell membrane</keyword>
<evidence type="ECO:0000256" key="4">
    <source>
        <dbReference type="ARBA" id="ARBA00022692"/>
    </source>
</evidence>
<feature type="transmembrane region" description="Helical" evidence="7">
    <location>
        <begin position="303"/>
        <end position="324"/>
    </location>
</feature>